<organism evidence="6 7">
    <name type="scientific">Cellulomonas cellasea</name>
    <dbReference type="NCBI Taxonomy" id="43670"/>
    <lineage>
        <taxon>Bacteria</taxon>
        <taxon>Bacillati</taxon>
        <taxon>Actinomycetota</taxon>
        <taxon>Actinomycetes</taxon>
        <taxon>Micrococcales</taxon>
        <taxon>Cellulomonadaceae</taxon>
        <taxon>Cellulomonas</taxon>
    </lineage>
</organism>
<dbReference type="InterPro" id="IPR017871">
    <property type="entry name" value="ABC_transporter-like_CS"/>
</dbReference>
<dbReference type="FunFam" id="3.40.50.300:FF:000425">
    <property type="entry name" value="Probable ABC transporter, ATP-binding subunit"/>
    <property type="match status" value="1"/>
</dbReference>
<keyword evidence="2" id="KW-0547">Nucleotide-binding</keyword>
<evidence type="ECO:0000256" key="2">
    <source>
        <dbReference type="ARBA" id="ARBA00022741"/>
    </source>
</evidence>
<evidence type="ECO:0000313" key="6">
    <source>
        <dbReference type="EMBL" id="MBB2923318.1"/>
    </source>
</evidence>
<name>A0A7W4YB55_9CELL</name>
<protein>
    <recommendedName>
        <fullName evidence="4">ABC-type quaternary amine transporter</fullName>
        <ecNumber evidence="4">7.6.2.9</ecNumber>
    </recommendedName>
</protein>
<evidence type="ECO:0000313" key="7">
    <source>
        <dbReference type="Proteomes" id="UP000518206"/>
    </source>
</evidence>
<dbReference type="InterPro" id="IPR003593">
    <property type="entry name" value="AAA+_ATPase"/>
</dbReference>
<sequence>MSGGPRTGVDGAAGAAVPGRESARGGLRVDVLVVRYGAGDGATVAVDRVTLGIAPGEVVALLGPSGCGKSSLLRAVAGLEPAAAGTVTWDGADLAGVPVHRRGFGLMFQDGQLFPHRDVGGNVEFGLRMARAPRTERDARVRELLAVVGLAGYERRAVATLSGGEQQRVALARALAPHPRLLLLDEPLSALDRALRERLADDLRTALTATGTTALLVTHDHDEAFAVADRVAVMDAGRLLQVAPPAELWRRPASRRVAEFLGYEAFVALDDPAAAPLRVALASAGRGPTRPKDAAPRLAALVEGALVVAPDGADPAFRGTVTGVSFRRGRAEHAVDVPDLGRVTVLAPAGSTAAPGTVLALAVDPDGVAVLPG</sequence>
<dbReference type="SMART" id="SM00382">
    <property type="entry name" value="AAA"/>
    <property type="match status" value="1"/>
</dbReference>
<dbReference type="GO" id="GO:0016887">
    <property type="term" value="F:ATP hydrolysis activity"/>
    <property type="evidence" value="ECO:0007669"/>
    <property type="project" value="InterPro"/>
</dbReference>
<dbReference type="Gene3D" id="3.40.50.300">
    <property type="entry name" value="P-loop containing nucleotide triphosphate hydrolases"/>
    <property type="match status" value="1"/>
</dbReference>
<dbReference type="PANTHER" id="PTHR42781">
    <property type="entry name" value="SPERMIDINE/PUTRESCINE IMPORT ATP-BINDING PROTEIN POTA"/>
    <property type="match status" value="1"/>
</dbReference>
<dbReference type="AlphaFoldDB" id="A0A7W4YB55"/>
<dbReference type="Proteomes" id="UP000518206">
    <property type="component" value="Unassembled WGS sequence"/>
</dbReference>
<dbReference type="GO" id="GO:0005524">
    <property type="term" value="F:ATP binding"/>
    <property type="evidence" value="ECO:0007669"/>
    <property type="project" value="UniProtKB-KW"/>
</dbReference>
<reference evidence="6 7" key="2">
    <citation type="submission" date="2020-08" db="EMBL/GenBank/DDBJ databases">
        <authorList>
            <person name="Partida-Martinez L."/>
            <person name="Huntemann M."/>
            <person name="Clum A."/>
            <person name="Wang J."/>
            <person name="Palaniappan K."/>
            <person name="Ritter S."/>
            <person name="Chen I.-M."/>
            <person name="Stamatis D."/>
            <person name="Reddy T."/>
            <person name="O'Malley R."/>
            <person name="Daum C."/>
            <person name="Shapiro N."/>
            <person name="Ivanova N."/>
            <person name="Kyrpides N."/>
            <person name="Woyke T."/>
        </authorList>
    </citation>
    <scope>NUCLEOTIDE SEQUENCE [LARGE SCALE GENOMIC DNA]</scope>
    <source>
        <strain evidence="6 7">RAS26</strain>
    </source>
</reference>
<evidence type="ECO:0000256" key="4">
    <source>
        <dbReference type="ARBA" id="ARBA00066388"/>
    </source>
</evidence>
<feature type="domain" description="ABC transporter" evidence="5">
    <location>
        <begin position="27"/>
        <end position="261"/>
    </location>
</feature>
<dbReference type="InterPro" id="IPR003439">
    <property type="entry name" value="ABC_transporter-like_ATP-bd"/>
</dbReference>
<dbReference type="SUPFAM" id="SSF52540">
    <property type="entry name" value="P-loop containing nucleoside triphosphate hydrolases"/>
    <property type="match status" value="1"/>
</dbReference>
<dbReference type="PROSITE" id="PS50893">
    <property type="entry name" value="ABC_TRANSPORTER_2"/>
    <property type="match status" value="1"/>
</dbReference>
<dbReference type="InterPro" id="IPR050093">
    <property type="entry name" value="ABC_SmlMolc_Importer"/>
</dbReference>
<dbReference type="Pfam" id="PF00005">
    <property type="entry name" value="ABC_tran"/>
    <property type="match status" value="1"/>
</dbReference>
<evidence type="ECO:0000259" key="5">
    <source>
        <dbReference type="PROSITE" id="PS50893"/>
    </source>
</evidence>
<dbReference type="PROSITE" id="PS00211">
    <property type="entry name" value="ABC_TRANSPORTER_1"/>
    <property type="match status" value="1"/>
</dbReference>
<evidence type="ECO:0000256" key="3">
    <source>
        <dbReference type="ARBA" id="ARBA00022840"/>
    </source>
</evidence>
<reference evidence="6 7" key="1">
    <citation type="submission" date="2020-08" db="EMBL/GenBank/DDBJ databases">
        <title>The Agave Microbiome: Exploring the role of microbial communities in plant adaptations to desert environments.</title>
        <authorList>
            <person name="Partida-Martinez L.P."/>
        </authorList>
    </citation>
    <scope>NUCLEOTIDE SEQUENCE [LARGE SCALE GENOMIC DNA]</scope>
    <source>
        <strain evidence="6 7">RAS26</strain>
    </source>
</reference>
<dbReference type="InterPro" id="IPR027417">
    <property type="entry name" value="P-loop_NTPase"/>
</dbReference>
<accession>A0A7W4YB55</accession>
<comment type="caution">
    <text evidence="6">The sequence shown here is derived from an EMBL/GenBank/DDBJ whole genome shotgun (WGS) entry which is preliminary data.</text>
</comment>
<dbReference type="PANTHER" id="PTHR42781:SF4">
    <property type="entry name" value="SPERMIDINE_PUTRESCINE IMPORT ATP-BINDING PROTEIN POTA"/>
    <property type="match status" value="1"/>
</dbReference>
<dbReference type="EC" id="7.6.2.9" evidence="4"/>
<evidence type="ECO:0000256" key="1">
    <source>
        <dbReference type="ARBA" id="ARBA00022448"/>
    </source>
</evidence>
<dbReference type="EMBL" id="JACHVX010000003">
    <property type="protein sequence ID" value="MBB2923318.1"/>
    <property type="molecule type" value="Genomic_DNA"/>
</dbReference>
<dbReference type="GO" id="GO:0015418">
    <property type="term" value="F:ABC-type quaternary ammonium compound transporting activity"/>
    <property type="evidence" value="ECO:0007669"/>
    <property type="project" value="UniProtKB-EC"/>
</dbReference>
<keyword evidence="3 6" id="KW-0067">ATP-binding</keyword>
<proteinExistence type="predicted"/>
<gene>
    <name evidence="6" type="ORF">FHR80_002243</name>
</gene>
<keyword evidence="1" id="KW-0813">Transport</keyword>